<dbReference type="HOGENOM" id="CLU_1814567_0_0_0"/>
<evidence type="ECO:0000313" key="1">
    <source>
        <dbReference type="EMBL" id="ABJ82674.1"/>
    </source>
</evidence>
<dbReference type="InParanoid" id="Q027Y3"/>
<sequence>MSRPALLHNSGAPPRMVIRHVAAAGAGQTLLFHLPPEVRNAGPEGLLAQLTGTPWTGGDAAAGAELRLRLNEYSARLALPPAVLVTDAADAAEPVDDLLAVYAVLAKSSDRVYLRDKEPNLARIIPGRRVVLRLPGDPKENR</sequence>
<proteinExistence type="predicted"/>
<protein>
    <submittedName>
        <fullName evidence="1">Uncharacterized protein</fullName>
    </submittedName>
</protein>
<dbReference type="KEGG" id="sus:Acid_1684"/>
<dbReference type="STRING" id="234267.Acid_1684"/>
<organism evidence="1">
    <name type="scientific">Solibacter usitatus (strain Ellin6076)</name>
    <dbReference type="NCBI Taxonomy" id="234267"/>
    <lineage>
        <taxon>Bacteria</taxon>
        <taxon>Pseudomonadati</taxon>
        <taxon>Acidobacteriota</taxon>
        <taxon>Terriglobia</taxon>
        <taxon>Bryobacterales</taxon>
        <taxon>Solibacteraceae</taxon>
        <taxon>Candidatus Solibacter</taxon>
    </lineage>
</organism>
<accession>Q027Y3</accession>
<gene>
    <name evidence="1" type="ordered locus">Acid_1684</name>
</gene>
<dbReference type="EMBL" id="CP000473">
    <property type="protein sequence ID" value="ABJ82674.1"/>
    <property type="molecule type" value="Genomic_DNA"/>
</dbReference>
<name>Q027Y3_SOLUE</name>
<reference evidence="1" key="1">
    <citation type="submission" date="2006-10" db="EMBL/GenBank/DDBJ databases">
        <title>Complete sequence of Solibacter usitatus Ellin6076.</title>
        <authorList>
            <consortium name="US DOE Joint Genome Institute"/>
            <person name="Copeland A."/>
            <person name="Lucas S."/>
            <person name="Lapidus A."/>
            <person name="Barry K."/>
            <person name="Detter J.C."/>
            <person name="Glavina del Rio T."/>
            <person name="Hammon N."/>
            <person name="Israni S."/>
            <person name="Dalin E."/>
            <person name="Tice H."/>
            <person name="Pitluck S."/>
            <person name="Thompson L.S."/>
            <person name="Brettin T."/>
            <person name="Bruce D."/>
            <person name="Han C."/>
            <person name="Tapia R."/>
            <person name="Gilna P."/>
            <person name="Schmutz J."/>
            <person name="Larimer F."/>
            <person name="Land M."/>
            <person name="Hauser L."/>
            <person name="Kyrpides N."/>
            <person name="Mikhailova N."/>
            <person name="Janssen P.H."/>
            <person name="Kuske C.R."/>
            <person name="Richardson P."/>
        </authorList>
    </citation>
    <scope>NUCLEOTIDE SEQUENCE</scope>
    <source>
        <strain evidence="1">Ellin6076</strain>
    </source>
</reference>
<dbReference type="AlphaFoldDB" id="Q027Y3"/>